<dbReference type="VEuPathDB" id="FungiDB:BD410DRAFT_79530"/>
<dbReference type="Proteomes" id="UP000294933">
    <property type="component" value="Unassembled WGS sequence"/>
</dbReference>
<accession>A0A4Y7PL80</accession>
<gene>
    <name evidence="1" type="ORF">BD410DRAFT_79530</name>
</gene>
<protein>
    <submittedName>
        <fullName evidence="1">Uncharacterized protein</fullName>
    </submittedName>
</protein>
<dbReference type="AlphaFoldDB" id="A0A4Y7PL80"/>
<proteinExistence type="predicted"/>
<reference evidence="1 2" key="1">
    <citation type="submission" date="2018-06" db="EMBL/GenBank/DDBJ databases">
        <title>A transcriptomic atlas of mushroom development highlights an independent origin of complex multicellularity.</title>
        <authorList>
            <consortium name="DOE Joint Genome Institute"/>
            <person name="Krizsan K."/>
            <person name="Almasi E."/>
            <person name="Merenyi Z."/>
            <person name="Sahu N."/>
            <person name="Viragh M."/>
            <person name="Koszo T."/>
            <person name="Mondo S."/>
            <person name="Kiss B."/>
            <person name="Balint B."/>
            <person name="Kues U."/>
            <person name="Barry K."/>
            <person name="Hegedus J.C."/>
            <person name="Henrissat B."/>
            <person name="Johnson J."/>
            <person name="Lipzen A."/>
            <person name="Ohm R."/>
            <person name="Nagy I."/>
            <person name="Pangilinan J."/>
            <person name="Yan J."/>
            <person name="Xiong Y."/>
            <person name="Grigoriev I.V."/>
            <person name="Hibbett D.S."/>
            <person name="Nagy L.G."/>
        </authorList>
    </citation>
    <scope>NUCLEOTIDE SEQUENCE [LARGE SCALE GENOMIC DNA]</scope>
    <source>
        <strain evidence="1 2">SZMC22713</strain>
    </source>
</reference>
<evidence type="ECO:0000313" key="2">
    <source>
        <dbReference type="Proteomes" id="UP000294933"/>
    </source>
</evidence>
<dbReference type="EMBL" id="ML170255">
    <property type="protein sequence ID" value="TDL15995.1"/>
    <property type="molecule type" value="Genomic_DNA"/>
</dbReference>
<name>A0A4Y7PL80_9AGAM</name>
<sequence length="179" mass="20172">MSPSFSWLMPPFSGPCATLIQLNLDLERDSPYSRSPFASNHHWIRNRTNQGGESTSHTRQALDNFATSSAGFILMGIMWNISPHKFDKRINARKSSMRIILSSRNSENKRFPFPVPRYLSGLIRSPIALNTFGSSIYITGTINTSVHRSLVHLNSLNPKRLDTVLRPHKYLTPSSTCSP</sequence>
<organism evidence="1 2">
    <name type="scientific">Rickenella mellea</name>
    <dbReference type="NCBI Taxonomy" id="50990"/>
    <lineage>
        <taxon>Eukaryota</taxon>
        <taxon>Fungi</taxon>
        <taxon>Dikarya</taxon>
        <taxon>Basidiomycota</taxon>
        <taxon>Agaricomycotina</taxon>
        <taxon>Agaricomycetes</taxon>
        <taxon>Hymenochaetales</taxon>
        <taxon>Rickenellaceae</taxon>
        <taxon>Rickenella</taxon>
    </lineage>
</organism>
<evidence type="ECO:0000313" key="1">
    <source>
        <dbReference type="EMBL" id="TDL15995.1"/>
    </source>
</evidence>
<keyword evidence="2" id="KW-1185">Reference proteome</keyword>